<feature type="transmembrane region" description="Helical" evidence="7">
    <location>
        <begin position="105"/>
        <end position="125"/>
    </location>
</feature>
<dbReference type="Pfam" id="PF07681">
    <property type="entry name" value="DoxX"/>
    <property type="match status" value="1"/>
</dbReference>
<keyword evidence="5 7" id="KW-1133">Transmembrane helix</keyword>
<evidence type="ECO:0000256" key="3">
    <source>
        <dbReference type="ARBA" id="ARBA00022475"/>
    </source>
</evidence>
<evidence type="ECO:0000256" key="1">
    <source>
        <dbReference type="ARBA" id="ARBA00004651"/>
    </source>
</evidence>
<dbReference type="InterPro" id="IPR051907">
    <property type="entry name" value="DoxX-like_oxidoreductase"/>
</dbReference>
<proteinExistence type="inferred from homology"/>
<dbReference type="RefSeq" id="WP_212140935.1">
    <property type="nucleotide sequence ID" value="NZ_JAGSSW010000009.1"/>
</dbReference>
<dbReference type="InterPro" id="IPR032808">
    <property type="entry name" value="DoxX"/>
</dbReference>
<dbReference type="PANTHER" id="PTHR33452:SF1">
    <property type="entry name" value="INNER MEMBRANE PROTEIN YPHA-RELATED"/>
    <property type="match status" value="1"/>
</dbReference>
<accession>A0ABS5HLA5</accession>
<dbReference type="EMBL" id="JAGSSW010000009">
    <property type="protein sequence ID" value="MBR8464562.1"/>
    <property type="molecule type" value="Genomic_DNA"/>
</dbReference>
<protein>
    <submittedName>
        <fullName evidence="8">DoxX family protein</fullName>
    </submittedName>
</protein>
<dbReference type="PANTHER" id="PTHR33452">
    <property type="entry name" value="OXIDOREDUCTASE CATD-RELATED"/>
    <property type="match status" value="1"/>
</dbReference>
<evidence type="ECO:0000256" key="6">
    <source>
        <dbReference type="ARBA" id="ARBA00023136"/>
    </source>
</evidence>
<evidence type="ECO:0000256" key="2">
    <source>
        <dbReference type="ARBA" id="ARBA00006679"/>
    </source>
</evidence>
<reference evidence="8 9" key="1">
    <citation type="submission" date="2021-04" db="EMBL/GenBank/DDBJ databases">
        <title>Molecular and phenotypic characterization and identification of bacterial isolates recovered from the Anatolian ground squirrels (Spermophilus xanthoprymnus) and which have the potential to form a new species in the Campylobacter genus.</title>
        <authorList>
            <person name="Aydin F."/>
            <person name="Abay S."/>
            <person name="Kayman T."/>
            <person name="Karakaya E."/>
            <person name="Mustak H.K."/>
            <person name="Mustak I.B."/>
            <person name="Bilgin N."/>
            <person name="Duzler A."/>
            <person name="Sahin O."/>
            <person name="Guran O."/>
            <person name="Saticioglu I.B."/>
        </authorList>
    </citation>
    <scope>NUCLEOTIDE SEQUENCE [LARGE SCALE GENOMIC DNA]</scope>
    <source>
        <strain evidence="9">faydin-G24</strain>
    </source>
</reference>
<comment type="subcellular location">
    <subcellularLocation>
        <location evidence="1">Cell membrane</location>
        <topology evidence="1">Multi-pass membrane protein</topology>
    </subcellularLocation>
</comment>
<keyword evidence="9" id="KW-1185">Reference proteome</keyword>
<keyword evidence="4 7" id="KW-0812">Transmembrane</keyword>
<dbReference type="Proteomes" id="UP000682951">
    <property type="component" value="Unassembled WGS sequence"/>
</dbReference>
<evidence type="ECO:0000256" key="7">
    <source>
        <dbReference type="SAM" id="Phobius"/>
    </source>
</evidence>
<keyword evidence="6 7" id="KW-0472">Membrane</keyword>
<comment type="caution">
    <text evidence="8">The sequence shown here is derived from an EMBL/GenBank/DDBJ whole genome shotgun (WGS) entry which is preliminary data.</text>
</comment>
<gene>
    <name evidence="8" type="ORF">KDD93_08300</name>
</gene>
<name>A0ABS5HLA5_9BACT</name>
<feature type="transmembrane region" description="Helical" evidence="7">
    <location>
        <begin position="75"/>
        <end position="93"/>
    </location>
</feature>
<organism evidence="8 9">
    <name type="scientific">Campylobacter anatolicus</name>
    <dbReference type="NCBI Taxonomy" id="2829105"/>
    <lineage>
        <taxon>Bacteria</taxon>
        <taxon>Pseudomonadati</taxon>
        <taxon>Campylobacterota</taxon>
        <taxon>Epsilonproteobacteria</taxon>
        <taxon>Campylobacterales</taxon>
        <taxon>Campylobacteraceae</taxon>
        <taxon>Campylobacter</taxon>
    </lineage>
</organism>
<evidence type="ECO:0000256" key="4">
    <source>
        <dbReference type="ARBA" id="ARBA00022692"/>
    </source>
</evidence>
<feature type="transmembrane region" description="Helical" evidence="7">
    <location>
        <begin position="50"/>
        <end position="68"/>
    </location>
</feature>
<evidence type="ECO:0000256" key="5">
    <source>
        <dbReference type="ARBA" id="ARBA00022989"/>
    </source>
</evidence>
<keyword evidence="3" id="KW-1003">Cell membrane</keyword>
<sequence length="128" mass="13673">MLKNSDLGLLLLRLGLGICLFIHGFAKLTGGISFVRSMVVGAGLPEILSYGVYIGEVVAPLALIIGFYSRISSAIIAINSIVILYVAHPNLLALTQYGGFKAEILYLYIAMALCLVFMGSGKYAVARD</sequence>
<evidence type="ECO:0000313" key="9">
    <source>
        <dbReference type="Proteomes" id="UP000682951"/>
    </source>
</evidence>
<comment type="similarity">
    <text evidence="2">Belongs to the DoxX family.</text>
</comment>
<evidence type="ECO:0000313" key="8">
    <source>
        <dbReference type="EMBL" id="MBR8464562.1"/>
    </source>
</evidence>